<dbReference type="RefSeq" id="WP_382208678.1">
    <property type="nucleotide sequence ID" value="NZ_JBHSZH010000002.1"/>
</dbReference>
<proteinExistence type="predicted"/>
<keyword evidence="2" id="KW-1185">Reference proteome</keyword>
<dbReference type="AlphaFoldDB" id="A0ABD5WF85"/>
<name>A0ABD5WF85_9EURY</name>
<evidence type="ECO:0000313" key="1">
    <source>
        <dbReference type="EMBL" id="MFC7079159.1"/>
    </source>
</evidence>
<reference evidence="1 2" key="1">
    <citation type="journal article" date="2019" name="Int. J. Syst. Evol. Microbiol.">
        <title>The Global Catalogue of Microorganisms (GCM) 10K type strain sequencing project: providing services to taxonomists for standard genome sequencing and annotation.</title>
        <authorList>
            <consortium name="The Broad Institute Genomics Platform"/>
            <consortium name="The Broad Institute Genome Sequencing Center for Infectious Disease"/>
            <person name="Wu L."/>
            <person name="Ma J."/>
        </authorList>
    </citation>
    <scope>NUCLEOTIDE SEQUENCE [LARGE SCALE GENOMIC DNA]</scope>
    <source>
        <strain evidence="1 2">DT72</strain>
    </source>
</reference>
<accession>A0ABD5WF85</accession>
<organism evidence="1 2">
    <name type="scientific">Halorussus caseinilyticus</name>
    <dbReference type="NCBI Taxonomy" id="3034025"/>
    <lineage>
        <taxon>Archaea</taxon>
        <taxon>Methanobacteriati</taxon>
        <taxon>Methanobacteriota</taxon>
        <taxon>Stenosarchaea group</taxon>
        <taxon>Halobacteria</taxon>
        <taxon>Halobacteriales</taxon>
        <taxon>Haladaptataceae</taxon>
        <taxon>Halorussus</taxon>
    </lineage>
</organism>
<protein>
    <submittedName>
        <fullName evidence="1">Uncharacterized protein</fullName>
    </submittedName>
</protein>
<gene>
    <name evidence="1" type="ORF">ACFQJ6_02390</name>
</gene>
<dbReference type="Proteomes" id="UP001596407">
    <property type="component" value="Unassembled WGS sequence"/>
</dbReference>
<evidence type="ECO:0000313" key="2">
    <source>
        <dbReference type="Proteomes" id="UP001596407"/>
    </source>
</evidence>
<sequence>MSKEAVVGRLLTRTDDPELIADGGDNFVAIMRQADDIDPDVAKRLAKLERDDELTVAERKRLLQAYENERVDNEDLRRVSKLLDESNDEYLYDDDVSIDELLDSVDTADLDNVHLVVKDDEGDVRPLLQGHYDPDDNKKNRGWVYLKGRHIHGEQMDDPDKSATDFFPLGQNIKGRDLDPAEKMTESDIKKMVYKAIKNSETDRQDRIAYDLSSGLKSQTGVSRIRVVVQKRACSASVSEGRRCRA</sequence>
<dbReference type="EMBL" id="JBHSZH010000002">
    <property type="protein sequence ID" value="MFC7079159.1"/>
    <property type="molecule type" value="Genomic_DNA"/>
</dbReference>
<comment type="caution">
    <text evidence="1">The sequence shown here is derived from an EMBL/GenBank/DDBJ whole genome shotgun (WGS) entry which is preliminary data.</text>
</comment>